<feature type="compositionally biased region" description="Acidic residues" evidence="1">
    <location>
        <begin position="105"/>
        <end position="130"/>
    </location>
</feature>
<feature type="compositionally biased region" description="Pro residues" evidence="1">
    <location>
        <begin position="380"/>
        <end position="389"/>
    </location>
</feature>
<evidence type="ECO:0000313" key="3">
    <source>
        <dbReference type="EMBL" id="KAJ3647819.1"/>
    </source>
</evidence>
<evidence type="ECO:0000313" key="4">
    <source>
        <dbReference type="Proteomes" id="UP001168821"/>
    </source>
</evidence>
<feature type="domain" description="C2H2-type" evidence="2">
    <location>
        <begin position="34"/>
        <end position="54"/>
    </location>
</feature>
<organism evidence="3 4">
    <name type="scientific">Zophobas morio</name>
    <dbReference type="NCBI Taxonomy" id="2755281"/>
    <lineage>
        <taxon>Eukaryota</taxon>
        <taxon>Metazoa</taxon>
        <taxon>Ecdysozoa</taxon>
        <taxon>Arthropoda</taxon>
        <taxon>Hexapoda</taxon>
        <taxon>Insecta</taxon>
        <taxon>Pterygota</taxon>
        <taxon>Neoptera</taxon>
        <taxon>Endopterygota</taxon>
        <taxon>Coleoptera</taxon>
        <taxon>Polyphaga</taxon>
        <taxon>Cucujiformia</taxon>
        <taxon>Tenebrionidae</taxon>
        <taxon>Zophobas</taxon>
    </lineage>
</organism>
<dbReference type="Proteomes" id="UP001168821">
    <property type="component" value="Unassembled WGS sequence"/>
</dbReference>
<feature type="compositionally biased region" description="Low complexity" evidence="1">
    <location>
        <begin position="405"/>
        <end position="429"/>
    </location>
</feature>
<dbReference type="AlphaFoldDB" id="A0AA38I673"/>
<feature type="region of interest" description="Disordered" evidence="1">
    <location>
        <begin position="101"/>
        <end position="190"/>
    </location>
</feature>
<feature type="compositionally biased region" description="Polar residues" evidence="1">
    <location>
        <begin position="653"/>
        <end position="671"/>
    </location>
</feature>
<feature type="domain" description="C2H2-type" evidence="2">
    <location>
        <begin position="680"/>
        <end position="701"/>
    </location>
</feature>
<feature type="compositionally biased region" description="Polar residues" evidence="1">
    <location>
        <begin position="632"/>
        <end position="641"/>
    </location>
</feature>
<feature type="compositionally biased region" description="Polar residues" evidence="1">
    <location>
        <begin position="540"/>
        <end position="558"/>
    </location>
</feature>
<sequence length="849" mass="93018">MTPKMKSDGDVSNDATALNCENSSDSEDLDPLRCWDCNVNFTSKHYLYDHLFHHIKQPQVSLTRVQLPPLKITLKNKAGNSFEIINSPTGDRSPIQLSESADNLAENEEGGQEESHEEEVEQPEEPDEDANVNFSPNFAEVNVPESSPADSDSSISGAKIDEVGGDGSECGSIPGAEPTPPPEPSPDYPKIRIKTTGLLKEPLTITEITDDNPDGDADMGGEGKKEAWNTSMEDPLKLPGNDDILAIFNNNERAKDFGFTTSDSEFIPLDRLGDRNSNALQLYNHSQNQMNQNALSSLAGLPMEALAQQVSRLQPSGNGMHQQNVLINIQQFPQAPHPPPPYHPPNMYHHPPQPMYHQSYPSYPPPNPMYYPPATGYPQHMPPPPPQPQMPQLGQPPMGQPPMGQPQMGQPPSSQAQPQNQPYRPLAPRQQPPPRQMQPQRMPVAPRQPMNNQRQPMPRQRAPMVRPRGGGMTAVRSVRPRMPVNQNGQLRQPLVKRTPEQIQALQAKKKRLDVLTPDKDDEDCQVICMQPKNTDGGLPQISSVQGGTAEPSESSVMHLSDSITLSVRNPQPRPQSPKKSDAKAVANILATRGITVTATPKPKDKCDGQKNPAIPPQLNLNAAVSIIPSAKNSNKAANSGQEPHLPTVDLTDDTSPVSQPMKTANSQQKPPQRQGLPFKCDLCPAQYPNAMGLSKHRQNYHKTNSGMCEIGVPLINLKQPGIFQKLSSMGIFNYIPLPTSGPDGMFALPIINGRNPGNVAALGATTMLTLGPVRNIPRPQNASVSGAIYELNKPRKAKKCDKWHWGQPRFELEGQCGPALRAPGACRSDCPFPHTPFRISLPPRLQWPP</sequence>
<feature type="compositionally biased region" description="Low complexity" evidence="1">
    <location>
        <begin position="437"/>
        <end position="450"/>
    </location>
</feature>
<feature type="compositionally biased region" description="Low complexity" evidence="1">
    <location>
        <begin position="345"/>
        <end position="360"/>
    </location>
</feature>
<comment type="caution">
    <text evidence="3">The sequence shown here is derived from an EMBL/GenBank/DDBJ whole genome shotgun (WGS) entry which is preliminary data.</text>
</comment>
<proteinExistence type="predicted"/>
<name>A0AA38I673_9CUCU</name>
<feature type="compositionally biased region" description="Pro residues" evidence="1">
    <location>
        <begin position="177"/>
        <end position="187"/>
    </location>
</feature>
<dbReference type="InterPro" id="IPR013087">
    <property type="entry name" value="Znf_C2H2_type"/>
</dbReference>
<protein>
    <recommendedName>
        <fullName evidence="2">C2H2-type domain-containing protein</fullName>
    </recommendedName>
</protein>
<evidence type="ECO:0000256" key="1">
    <source>
        <dbReference type="SAM" id="MobiDB-lite"/>
    </source>
</evidence>
<dbReference type="EMBL" id="JALNTZ010000006">
    <property type="protein sequence ID" value="KAJ3647819.1"/>
    <property type="molecule type" value="Genomic_DNA"/>
</dbReference>
<feature type="compositionally biased region" description="Pro residues" evidence="1">
    <location>
        <begin position="335"/>
        <end position="344"/>
    </location>
</feature>
<feature type="compositionally biased region" description="Low complexity" evidence="1">
    <location>
        <begin position="146"/>
        <end position="156"/>
    </location>
</feature>
<gene>
    <name evidence="3" type="ORF">Zmor_019677</name>
</gene>
<accession>A0AA38I673</accession>
<feature type="region of interest" description="Disordered" evidence="1">
    <location>
        <begin position="537"/>
        <end position="558"/>
    </location>
</feature>
<feature type="region of interest" description="Disordered" evidence="1">
    <location>
        <begin position="632"/>
        <end position="674"/>
    </location>
</feature>
<dbReference type="SMART" id="SM00355">
    <property type="entry name" value="ZnF_C2H2"/>
    <property type="match status" value="2"/>
</dbReference>
<feature type="region of interest" description="Disordered" evidence="1">
    <location>
        <begin position="374"/>
        <end position="469"/>
    </location>
</feature>
<keyword evidence="4" id="KW-1185">Reference proteome</keyword>
<feature type="region of interest" description="Disordered" evidence="1">
    <location>
        <begin position="1"/>
        <end position="28"/>
    </location>
</feature>
<dbReference type="PROSITE" id="PS00028">
    <property type="entry name" value="ZINC_FINGER_C2H2_1"/>
    <property type="match status" value="2"/>
</dbReference>
<feature type="compositionally biased region" description="Polar residues" evidence="1">
    <location>
        <begin position="13"/>
        <end position="23"/>
    </location>
</feature>
<evidence type="ECO:0000259" key="2">
    <source>
        <dbReference type="PROSITE" id="PS00028"/>
    </source>
</evidence>
<feature type="region of interest" description="Disordered" evidence="1">
    <location>
        <begin position="332"/>
        <end position="360"/>
    </location>
</feature>
<reference evidence="3" key="1">
    <citation type="journal article" date="2023" name="G3 (Bethesda)">
        <title>Whole genome assemblies of Zophobas morio and Tenebrio molitor.</title>
        <authorList>
            <person name="Kaur S."/>
            <person name="Stinson S.A."/>
            <person name="diCenzo G.C."/>
        </authorList>
    </citation>
    <scope>NUCLEOTIDE SEQUENCE</scope>
    <source>
        <strain evidence="3">QUZm001</strain>
    </source>
</reference>